<dbReference type="Proteomes" id="UP001218188">
    <property type="component" value="Unassembled WGS sequence"/>
</dbReference>
<proteinExistence type="predicted"/>
<dbReference type="EMBL" id="JARJCM010000017">
    <property type="protein sequence ID" value="KAJ7041292.1"/>
    <property type="molecule type" value="Genomic_DNA"/>
</dbReference>
<feature type="compositionally biased region" description="Basic and acidic residues" evidence="1">
    <location>
        <begin position="42"/>
        <end position="52"/>
    </location>
</feature>
<feature type="compositionally biased region" description="Gly residues" evidence="1">
    <location>
        <begin position="125"/>
        <end position="134"/>
    </location>
</feature>
<feature type="region of interest" description="Disordered" evidence="1">
    <location>
        <begin position="14"/>
        <end position="52"/>
    </location>
</feature>
<gene>
    <name evidence="2" type="ORF">C8F04DRAFT_1230393</name>
</gene>
<evidence type="ECO:0000313" key="3">
    <source>
        <dbReference type="Proteomes" id="UP001218188"/>
    </source>
</evidence>
<reference evidence="2" key="1">
    <citation type="submission" date="2023-03" db="EMBL/GenBank/DDBJ databases">
        <title>Massive genome expansion in bonnet fungi (Mycena s.s.) driven by repeated elements and novel gene families across ecological guilds.</title>
        <authorList>
            <consortium name="Lawrence Berkeley National Laboratory"/>
            <person name="Harder C.B."/>
            <person name="Miyauchi S."/>
            <person name="Viragh M."/>
            <person name="Kuo A."/>
            <person name="Thoen E."/>
            <person name="Andreopoulos B."/>
            <person name="Lu D."/>
            <person name="Skrede I."/>
            <person name="Drula E."/>
            <person name="Henrissat B."/>
            <person name="Morin E."/>
            <person name="Kohler A."/>
            <person name="Barry K."/>
            <person name="LaButti K."/>
            <person name="Morin E."/>
            <person name="Salamov A."/>
            <person name="Lipzen A."/>
            <person name="Mereny Z."/>
            <person name="Hegedus B."/>
            <person name="Baldrian P."/>
            <person name="Stursova M."/>
            <person name="Weitz H."/>
            <person name="Taylor A."/>
            <person name="Grigoriev I.V."/>
            <person name="Nagy L.G."/>
            <person name="Martin F."/>
            <person name="Kauserud H."/>
        </authorList>
    </citation>
    <scope>NUCLEOTIDE SEQUENCE</scope>
    <source>
        <strain evidence="2">CBHHK200</strain>
    </source>
</reference>
<sequence length="496" mass="55385">MFPLPHILTRLPQSATRRSMSGTRRCDANPGRNTRSVRRRDRTAQVRQTHDPKLSFTRWGSVAVARSSEEAQQSNIGLVWYNSVSPEKGEKKKRINETAAEQMLACRHATRPPVLKELGQPLHGRTGGRCGADGGPTQSHEEIKNKKLQRWGCLPPERKTRIKRKKQRAEGKRPWVQKEPGQPLHRRTSGRCGADGGPTQSHQEEKTKVKRKKRRAEGKQYLPANTTRPPVLKEPGQPLHRSTSGRCSAGGGTASFRKRRKKKEKGCCHTGDPEISDELNSHPKFRNCRCVFAGVDVATEHRFRPDPRGWSGAAPIRDLGGGIVELMDAEAVPNSPRRPEWKRRGGSWVSTNFLPHSQGEGSGGVPGNYGVQRVVEGQRGKVAKTPTSRHAPKARAVAGRQGVTHVSGKWAQDPQPAMLPRRGFGDATRSSVHHNVHHAACWARLTREPRAHREDMAFEEGNGMNSLVESFTVCHVTPRLPVRMLPKMLKFMRPRE</sequence>
<feature type="region of interest" description="Disordered" evidence="1">
    <location>
        <begin position="381"/>
        <end position="418"/>
    </location>
</feature>
<evidence type="ECO:0000256" key="1">
    <source>
        <dbReference type="SAM" id="MobiDB-lite"/>
    </source>
</evidence>
<evidence type="ECO:0000313" key="2">
    <source>
        <dbReference type="EMBL" id="KAJ7041292.1"/>
    </source>
</evidence>
<dbReference type="AlphaFoldDB" id="A0AAD6TC92"/>
<feature type="region of interest" description="Disordered" evidence="1">
    <location>
        <begin position="111"/>
        <end position="270"/>
    </location>
</feature>
<accession>A0AAD6TC92</accession>
<keyword evidence="3" id="KW-1185">Reference proteome</keyword>
<organism evidence="2 3">
    <name type="scientific">Mycena alexandri</name>
    <dbReference type="NCBI Taxonomy" id="1745969"/>
    <lineage>
        <taxon>Eukaryota</taxon>
        <taxon>Fungi</taxon>
        <taxon>Dikarya</taxon>
        <taxon>Basidiomycota</taxon>
        <taxon>Agaricomycotina</taxon>
        <taxon>Agaricomycetes</taxon>
        <taxon>Agaricomycetidae</taxon>
        <taxon>Agaricales</taxon>
        <taxon>Marasmiineae</taxon>
        <taxon>Mycenaceae</taxon>
        <taxon>Mycena</taxon>
    </lineage>
</organism>
<comment type="caution">
    <text evidence="2">The sequence shown here is derived from an EMBL/GenBank/DDBJ whole genome shotgun (WGS) entry which is preliminary data.</text>
</comment>
<name>A0AAD6TC92_9AGAR</name>
<protein>
    <submittedName>
        <fullName evidence="2">Uncharacterized protein</fullName>
    </submittedName>
</protein>